<dbReference type="InterPro" id="IPR019734">
    <property type="entry name" value="TPR_rpt"/>
</dbReference>
<feature type="repeat" description="TPR" evidence="1">
    <location>
        <begin position="356"/>
        <end position="389"/>
    </location>
</feature>
<proteinExistence type="predicted"/>
<dbReference type="PANTHER" id="PTHR48098">
    <property type="entry name" value="ENTEROCHELIN ESTERASE-RELATED"/>
    <property type="match status" value="1"/>
</dbReference>
<dbReference type="InterPro" id="IPR050583">
    <property type="entry name" value="Mycobacterial_A85_antigen"/>
</dbReference>
<dbReference type="PANTHER" id="PTHR48098:SF6">
    <property type="entry name" value="FERRI-BACILLIBACTIN ESTERASE BESA"/>
    <property type="match status" value="1"/>
</dbReference>
<dbReference type="Gene3D" id="3.40.50.1820">
    <property type="entry name" value="alpha/beta hydrolase"/>
    <property type="match status" value="1"/>
</dbReference>
<dbReference type="InterPro" id="IPR000801">
    <property type="entry name" value="Esterase-like"/>
</dbReference>
<keyword evidence="1" id="KW-0802">TPR repeat</keyword>
<dbReference type="InterPro" id="IPR011990">
    <property type="entry name" value="TPR-like_helical_dom_sf"/>
</dbReference>
<dbReference type="EMBL" id="JAPMUA010000001">
    <property type="protein sequence ID" value="MDG3584642.1"/>
    <property type="molecule type" value="Genomic_DNA"/>
</dbReference>
<evidence type="ECO:0000313" key="2">
    <source>
        <dbReference type="EMBL" id="MDG3584642.1"/>
    </source>
</evidence>
<accession>A0ABT6FN02</accession>
<dbReference type="PROSITE" id="PS50005">
    <property type="entry name" value="TPR"/>
    <property type="match status" value="1"/>
</dbReference>
<name>A0ABT6FN02_9FLAO</name>
<dbReference type="GO" id="GO:0016787">
    <property type="term" value="F:hydrolase activity"/>
    <property type="evidence" value="ECO:0007669"/>
    <property type="project" value="UniProtKB-KW"/>
</dbReference>
<evidence type="ECO:0000313" key="3">
    <source>
        <dbReference type="Proteomes" id="UP001153642"/>
    </source>
</evidence>
<dbReference type="Proteomes" id="UP001153642">
    <property type="component" value="Unassembled WGS sequence"/>
</dbReference>
<dbReference type="RefSeq" id="WP_277898400.1">
    <property type="nucleotide sequence ID" value="NZ_JAPMUA010000001.1"/>
</dbReference>
<sequence>MDYVSWNMKHPSRYTPHPTQNVVEYQYKNLIMRLLFAFVSCLFFDTLSLAQESGTHINIGVNHVIKSSILKEDRVIQIYTPDGYSGSKQKYPVLYILDGQWYFLSGVAIQKAFHNSPRAIPEMIVVGINTSNPLRRKLFGTESEKFTDFLMNEVIYYIESNYRINEERVIFGWEDAAYYISGLILEKGNVFDGAIISDGGYATEDQVNGFASKKDVYLFMANSKKDIYYIDSTEAFHEILKEASPERLIWKYDLFNDEVHESLAHLAIYKGLKYYYYNYNSPVFKSIQEYVDLGGMDYLTAYFKKRAKRFDFDDQIDNDTKNMLIWLAWKRNNFEYFNFFMTKFEDVLATQRYASAYWQNRLGQFYLKHNDYENAIKYFNAGLTRYPNSKFEEQMQKGLTVAKDKKIN</sequence>
<dbReference type="SUPFAM" id="SSF53474">
    <property type="entry name" value="alpha/beta-Hydrolases"/>
    <property type="match status" value="1"/>
</dbReference>
<keyword evidence="2" id="KW-0378">Hydrolase</keyword>
<dbReference type="SMART" id="SM00028">
    <property type="entry name" value="TPR"/>
    <property type="match status" value="1"/>
</dbReference>
<dbReference type="Gene3D" id="1.25.40.10">
    <property type="entry name" value="Tetratricopeptide repeat domain"/>
    <property type="match status" value="1"/>
</dbReference>
<dbReference type="InterPro" id="IPR029058">
    <property type="entry name" value="AB_hydrolase_fold"/>
</dbReference>
<evidence type="ECO:0000256" key="1">
    <source>
        <dbReference type="PROSITE-ProRule" id="PRU00339"/>
    </source>
</evidence>
<gene>
    <name evidence="2" type="ORF">OSR52_02095</name>
</gene>
<dbReference type="SUPFAM" id="SSF48452">
    <property type="entry name" value="TPR-like"/>
    <property type="match status" value="1"/>
</dbReference>
<comment type="caution">
    <text evidence="2">The sequence shown here is derived from an EMBL/GenBank/DDBJ whole genome shotgun (WGS) entry which is preliminary data.</text>
</comment>
<protein>
    <submittedName>
        <fullName evidence="2">Alpha/beta hydrolase-fold protein</fullName>
    </submittedName>
</protein>
<reference evidence="2" key="1">
    <citation type="submission" date="2022-11" db="EMBL/GenBank/DDBJ databases">
        <title>High-quality draft genome sequence of Galbibacter sp. strain CMA-7.</title>
        <authorList>
            <person name="Wei L."/>
            <person name="Dong C."/>
            <person name="Shao Z."/>
        </authorList>
    </citation>
    <scope>NUCLEOTIDE SEQUENCE</scope>
    <source>
        <strain evidence="2">CMA-7</strain>
    </source>
</reference>
<keyword evidence="3" id="KW-1185">Reference proteome</keyword>
<dbReference type="Pfam" id="PF00756">
    <property type="entry name" value="Esterase"/>
    <property type="match status" value="1"/>
</dbReference>
<organism evidence="2 3">
    <name type="scientific">Galbibacter pacificus</name>
    <dbReference type="NCBI Taxonomy" id="2996052"/>
    <lineage>
        <taxon>Bacteria</taxon>
        <taxon>Pseudomonadati</taxon>
        <taxon>Bacteroidota</taxon>
        <taxon>Flavobacteriia</taxon>
        <taxon>Flavobacteriales</taxon>
        <taxon>Flavobacteriaceae</taxon>
        <taxon>Galbibacter</taxon>
    </lineage>
</organism>